<dbReference type="GO" id="GO:0016020">
    <property type="term" value="C:membrane"/>
    <property type="evidence" value="ECO:0007669"/>
    <property type="project" value="UniProtKB-SubCell"/>
</dbReference>
<feature type="domain" description="EamA" evidence="7">
    <location>
        <begin position="153"/>
        <end position="290"/>
    </location>
</feature>
<evidence type="ECO:0000313" key="8">
    <source>
        <dbReference type="EMBL" id="OGJ00881.1"/>
    </source>
</evidence>
<dbReference type="PANTHER" id="PTHR32322">
    <property type="entry name" value="INNER MEMBRANE TRANSPORTER"/>
    <property type="match status" value="1"/>
</dbReference>
<feature type="transmembrane region" description="Helical" evidence="6">
    <location>
        <begin position="93"/>
        <end position="114"/>
    </location>
</feature>
<organism evidence="8 9">
    <name type="scientific">Candidatus Nomurabacteria bacterium RIFCSPLOWO2_12_FULL_44_11</name>
    <dbReference type="NCBI Taxonomy" id="1801796"/>
    <lineage>
        <taxon>Bacteria</taxon>
        <taxon>Candidatus Nomuraibacteriota</taxon>
    </lineage>
</organism>
<accession>A0A1F6Y3C0</accession>
<evidence type="ECO:0000313" key="9">
    <source>
        <dbReference type="Proteomes" id="UP000178645"/>
    </source>
</evidence>
<feature type="transmembrane region" description="Helical" evidence="6">
    <location>
        <begin position="271"/>
        <end position="290"/>
    </location>
</feature>
<dbReference type="Pfam" id="PF00892">
    <property type="entry name" value="EamA"/>
    <property type="match status" value="2"/>
</dbReference>
<name>A0A1F6Y3C0_9BACT</name>
<comment type="subcellular location">
    <subcellularLocation>
        <location evidence="1">Membrane</location>
        <topology evidence="1">Multi-pass membrane protein</topology>
    </subcellularLocation>
</comment>
<comment type="similarity">
    <text evidence="2">Belongs to the EamA transporter family.</text>
</comment>
<dbReference type="InterPro" id="IPR050638">
    <property type="entry name" value="AA-Vitamin_Transporters"/>
</dbReference>
<feature type="transmembrane region" description="Helical" evidence="6">
    <location>
        <begin position="183"/>
        <end position="204"/>
    </location>
</feature>
<dbReference type="SUPFAM" id="SSF103481">
    <property type="entry name" value="Multidrug resistance efflux transporter EmrE"/>
    <property type="match status" value="2"/>
</dbReference>
<keyword evidence="5 6" id="KW-0472">Membrane</keyword>
<keyword evidence="4 6" id="KW-1133">Transmembrane helix</keyword>
<feature type="transmembrane region" description="Helical" evidence="6">
    <location>
        <begin position="148"/>
        <end position="171"/>
    </location>
</feature>
<feature type="transmembrane region" description="Helical" evidence="6">
    <location>
        <begin position="216"/>
        <end position="234"/>
    </location>
</feature>
<gene>
    <name evidence="8" type="ORF">A3G53_02590</name>
</gene>
<evidence type="ECO:0000256" key="5">
    <source>
        <dbReference type="ARBA" id="ARBA00023136"/>
    </source>
</evidence>
<feature type="transmembrane region" description="Helical" evidence="6">
    <location>
        <begin position="12"/>
        <end position="30"/>
    </location>
</feature>
<reference evidence="8 9" key="1">
    <citation type="journal article" date="2016" name="Nat. Commun.">
        <title>Thousands of microbial genomes shed light on interconnected biogeochemical processes in an aquifer system.</title>
        <authorList>
            <person name="Anantharaman K."/>
            <person name="Brown C.T."/>
            <person name="Hug L.A."/>
            <person name="Sharon I."/>
            <person name="Castelle C.J."/>
            <person name="Probst A.J."/>
            <person name="Thomas B.C."/>
            <person name="Singh A."/>
            <person name="Wilkins M.J."/>
            <person name="Karaoz U."/>
            <person name="Brodie E.L."/>
            <person name="Williams K.H."/>
            <person name="Hubbard S.S."/>
            <person name="Banfield J.F."/>
        </authorList>
    </citation>
    <scope>NUCLEOTIDE SEQUENCE [LARGE SCALE GENOMIC DNA]</scope>
</reference>
<feature type="transmembrane region" description="Helical" evidence="6">
    <location>
        <begin position="36"/>
        <end position="57"/>
    </location>
</feature>
<dbReference type="EMBL" id="MFVU01000033">
    <property type="protein sequence ID" value="OGJ00881.1"/>
    <property type="molecule type" value="Genomic_DNA"/>
</dbReference>
<dbReference type="InterPro" id="IPR000620">
    <property type="entry name" value="EamA_dom"/>
</dbReference>
<feature type="domain" description="EamA" evidence="7">
    <location>
        <begin position="10"/>
        <end position="137"/>
    </location>
</feature>
<evidence type="ECO:0000256" key="3">
    <source>
        <dbReference type="ARBA" id="ARBA00022692"/>
    </source>
</evidence>
<evidence type="ECO:0000256" key="6">
    <source>
        <dbReference type="SAM" id="Phobius"/>
    </source>
</evidence>
<feature type="transmembrane region" description="Helical" evidence="6">
    <location>
        <begin position="246"/>
        <end position="265"/>
    </location>
</feature>
<proteinExistence type="inferred from homology"/>
<evidence type="ECO:0000259" key="7">
    <source>
        <dbReference type="Pfam" id="PF00892"/>
    </source>
</evidence>
<dbReference type="Proteomes" id="UP000178645">
    <property type="component" value="Unassembled WGS sequence"/>
</dbReference>
<dbReference type="PANTHER" id="PTHR32322:SF2">
    <property type="entry name" value="EAMA DOMAIN-CONTAINING PROTEIN"/>
    <property type="match status" value="1"/>
</dbReference>
<feature type="transmembrane region" description="Helical" evidence="6">
    <location>
        <begin position="123"/>
        <end position="142"/>
    </location>
</feature>
<protein>
    <recommendedName>
        <fullName evidence="7">EamA domain-containing protein</fullName>
    </recommendedName>
</protein>
<dbReference type="AlphaFoldDB" id="A0A1F6Y3C0"/>
<sequence length="301" mass="33951">MKEKWEEYKIIFLVIVMAVTGATTALFKIGLRELPIDLFTFIRFAFALLVLLPYLWTHKSEPIPRKQKLILISAIGAANVFLFVWGLEYTTAIISGMLYASVPLITAALASLILSEKVSIKKWLGIIVGFSGVLIIILGPTLRGSSEWGGTIFGNAIIFLAVIAFCFYSVVSKKYSSEYSPIVLVKYFFFTTFIVQSAFLLFRLENFRILADIHPVTWLAVIYSGVIGTTLYYFLYQYVIKKASPVLASTAFFLQPLANILWAWLLIGEKITSIFFFGAIFIFLGMAMVFHEQYSKPKVNN</sequence>
<keyword evidence="3 6" id="KW-0812">Transmembrane</keyword>
<evidence type="ECO:0000256" key="4">
    <source>
        <dbReference type="ARBA" id="ARBA00022989"/>
    </source>
</evidence>
<comment type="caution">
    <text evidence="8">The sequence shown here is derived from an EMBL/GenBank/DDBJ whole genome shotgun (WGS) entry which is preliminary data.</text>
</comment>
<evidence type="ECO:0000256" key="1">
    <source>
        <dbReference type="ARBA" id="ARBA00004141"/>
    </source>
</evidence>
<feature type="transmembrane region" description="Helical" evidence="6">
    <location>
        <begin position="69"/>
        <end position="87"/>
    </location>
</feature>
<evidence type="ECO:0000256" key="2">
    <source>
        <dbReference type="ARBA" id="ARBA00007362"/>
    </source>
</evidence>
<dbReference type="InterPro" id="IPR037185">
    <property type="entry name" value="EmrE-like"/>
</dbReference>